<dbReference type="AlphaFoldDB" id="A0A2K1QMA5"/>
<dbReference type="Gene3D" id="4.10.240.10">
    <property type="entry name" value="Zn(2)-C6 fungal-type DNA-binding domain"/>
    <property type="match status" value="1"/>
</dbReference>
<feature type="domain" description="Zn(2)-C6 fungal-type" evidence="3">
    <location>
        <begin position="10"/>
        <end position="38"/>
    </location>
</feature>
<reference evidence="4 5" key="1">
    <citation type="submission" date="2017-06" db="EMBL/GenBank/DDBJ databases">
        <title>Draft genome sequence of a variant of Elsinoe murrayae.</title>
        <authorList>
            <person name="Cheng Q."/>
        </authorList>
    </citation>
    <scope>NUCLEOTIDE SEQUENCE [LARGE SCALE GENOMIC DNA]</scope>
    <source>
        <strain evidence="4 5">CQ-2017a</strain>
    </source>
</reference>
<dbReference type="PANTHER" id="PTHR38111:SF11">
    <property type="entry name" value="TRANSCRIPTION FACTOR DOMAIN-CONTAINING PROTEIN-RELATED"/>
    <property type="match status" value="1"/>
</dbReference>
<feature type="region of interest" description="Disordered" evidence="2">
    <location>
        <begin position="559"/>
        <end position="582"/>
    </location>
</feature>
<dbReference type="InParanoid" id="A0A2K1QMA5"/>
<keyword evidence="5" id="KW-1185">Reference proteome</keyword>
<dbReference type="InterPro" id="IPR001138">
    <property type="entry name" value="Zn2Cys6_DnaBD"/>
</dbReference>
<dbReference type="CDD" id="cd00067">
    <property type="entry name" value="GAL4"/>
    <property type="match status" value="1"/>
</dbReference>
<evidence type="ECO:0000256" key="2">
    <source>
        <dbReference type="SAM" id="MobiDB-lite"/>
    </source>
</evidence>
<keyword evidence="1" id="KW-0539">Nucleus</keyword>
<proteinExistence type="predicted"/>
<dbReference type="Pfam" id="PF00172">
    <property type="entry name" value="Zn_clus"/>
    <property type="match status" value="1"/>
</dbReference>
<dbReference type="InterPro" id="IPR036864">
    <property type="entry name" value="Zn2-C6_fun-type_DNA-bd_sf"/>
</dbReference>
<dbReference type="InterPro" id="IPR053178">
    <property type="entry name" value="Osmoadaptation_assoc"/>
</dbReference>
<dbReference type="SMART" id="SM00066">
    <property type="entry name" value="GAL4"/>
    <property type="match status" value="1"/>
</dbReference>
<evidence type="ECO:0000256" key="1">
    <source>
        <dbReference type="ARBA" id="ARBA00023242"/>
    </source>
</evidence>
<dbReference type="EMBL" id="NKHZ01000060">
    <property type="protein sequence ID" value="PNS16121.1"/>
    <property type="molecule type" value="Genomic_DNA"/>
</dbReference>
<name>A0A2K1QMA5_9PEZI</name>
<evidence type="ECO:0000313" key="5">
    <source>
        <dbReference type="Proteomes" id="UP000243797"/>
    </source>
</evidence>
<dbReference type="GO" id="GO:0008270">
    <property type="term" value="F:zinc ion binding"/>
    <property type="evidence" value="ECO:0007669"/>
    <property type="project" value="InterPro"/>
</dbReference>
<dbReference type="InterPro" id="IPR021858">
    <property type="entry name" value="Fun_TF"/>
</dbReference>
<dbReference type="PROSITE" id="PS50048">
    <property type="entry name" value="ZN2_CY6_FUNGAL_2"/>
    <property type="match status" value="1"/>
</dbReference>
<dbReference type="Pfam" id="PF11951">
    <property type="entry name" value="Fungal_trans_2"/>
    <property type="match status" value="1"/>
</dbReference>
<comment type="caution">
    <text evidence="4">The sequence shown here is derived from an EMBL/GenBank/DDBJ whole genome shotgun (WGS) entry which is preliminary data.</text>
</comment>
<gene>
    <name evidence="4" type="ORF">CAC42_4522</name>
</gene>
<dbReference type="GO" id="GO:0000981">
    <property type="term" value="F:DNA-binding transcription factor activity, RNA polymerase II-specific"/>
    <property type="evidence" value="ECO:0007669"/>
    <property type="project" value="InterPro"/>
</dbReference>
<sequence>MVGIPGKSTGCITCRRRKIKCDAEKPACQRCLSTGRACEGYDKYAVFINNTQSGRMKRNRLEEARPAQALSNAVATPIGSHTVSRSAATIPRSSVEQEVARAEAPQNDDALALVPMEWSLPDPISTQAAATAGALGRFVQQYMPVSPGDRGGLQGHWLEVGAMIALPGTALETSITALAWSRAGWYLRDKNLTARSRILYGRALSQVHQALADPQMRQQDDVLVVCRALGLYELYESTTADTNGFHQHTKGLCRLVQMRGVASHYSPLAKAMLLDTKWSAMIFALTKRQSSFLSDEDWDAPFEGDDSLQPDLELARIGLTLGALLERLDDIQRRPDSSNKQASLEDAARSVAALHQRLRDWELHLASLHAEPIYSAIDTITSFPASIPPPTSSWPDSLILTFPNLRIAILLLRSWSIRPILLSTLISLCSSVAVSILAPYPSLYQAYSPIPPFEPTPSFHSSLRAQAIHIATLTTRSATYMTDPTRGFLAAQNYILPMRVATFVLVGFAAGEEATLRERDRCIRAYRDLSLGKGIGWARVMGKMSGDHRVGDGQVVVPEAPEYGPKWGSHGKGSGGEEERRY</sequence>
<dbReference type="PANTHER" id="PTHR38111">
    <property type="entry name" value="ZN(2)-C6 FUNGAL-TYPE DOMAIN-CONTAINING PROTEIN-RELATED"/>
    <property type="match status" value="1"/>
</dbReference>
<dbReference type="Proteomes" id="UP000243797">
    <property type="component" value="Unassembled WGS sequence"/>
</dbReference>
<dbReference type="PROSITE" id="PS00463">
    <property type="entry name" value="ZN2_CY6_FUNGAL_1"/>
    <property type="match status" value="1"/>
</dbReference>
<accession>A0A2K1QMA5</accession>
<evidence type="ECO:0000313" key="4">
    <source>
        <dbReference type="EMBL" id="PNS16121.1"/>
    </source>
</evidence>
<organism evidence="4 5">
    <name type="scientific">Sphaceloma murrayae</name>
    <dbReference type="NCBI Taxonomy" id="2082308"/>
    <lineage>
        <taxon>Eukaryota</taxon>
        <taxon>Fungi</taxon>
        <taxon>Dikarya</taxon>
        <taxon>Ascomycota</taxon>
        <taxon>Pezizomycotina</taxon>
        <taxon>Dothideomycetes</taxon>
        <taxon>Dothideomycetidae</taxon>
        <taxon>Myriangiales</taxon>
        <taxon>Elsinoaceae</taxon>
        <taxon>Sphaceloma</taxon>
    </lineage>
</organism>
<dbReference type="SUPFAM" id="SSF57701">
    <property type="entry name" value="Zn2/Cys6 DNA-binding domain"/>
    <property type="match status" value="1"/>
</dbReference>
<protein>
    <submittedName>
        <fullName evidence="4">Transcriptional activator protein UGA3</fullName>
    </submittedName>
</protein>
<evidence type="ECO:0000259" key="3">
    <source>
        <dbReference type="PROSITE" id="PS50048"/>
    </source>
</evidence>
<dbReference type="OrthoDB" id="4491390at2759"/>
<dbReference type="STRING" id="2082308.A0A2K1QMA5"/>